<dbReference type="PATRIC" id="fig|47853.6.peg.3433"/>
<dbReference type="EMBL" id="JXSX01000001">
    <property type="protein sequence ID" value="KIR66566.1"/>
    <property type="molecule type" value="Genomic_DNA"/>
</dbReference>
<dbReference type="RefSeq" id="WP_043963498.1">
    <property type="nucleotide sequence ID" value="NZ_CBDREH010000064.1"/>
</dbReference>
<dbReference type="Proteomes" id="UP000032254">
    <property type="component" value="Unassembled WGS sequence"/>
</dbReference>
<evidence type="ECO:0000313" key="2">
    <source>
        <dbReference type="Proteomes" id="UP000032254"/>
    </source>
</evidence>
<accession>A0A0D0X616</accession>
<dbReference type="OrthoDB" id="3392666at2"/>
<gene>
    <name evidence="1" type="ORF">TK50_16260</name>
</gene>
<comment type="caution">
    <text evidence="1">The sequence shown here is derived from an EMBL/GenBank/DDBJ whole genome shotgun (WGS) entry which is preliminary data.</text>
</comment>
<protein>
    <submittedName>
        <fullName evidence="1">Uncharacterized protein</fullName>
    </submittedName>
</protein>
<sequence length="101" mass="11182">MSDIDSRAFFGAVLKAIACTRNHNPDESGYAEGVLAPTARIREFEKELGDRPLGPAEVDQVLAWLDSTFRTKHTPAEEREHYLRRVAEVTGQTRTQAAVAA</sequence>
<reference evidence="1 2" key="1">
    <citation type="submission" date="2015-01" db="EMBL/GenBank/DDBJ databases">
        <title>Sequencing and annotation of Micromonospora carbonacea strain JXNU-1 genome.</title>
        <authorList>
            <person name="Long Z."/>
            <person name="Huang Y."/>
            <person name="Jiang Y."/>
        </authorList>
    </citation>
    <scope>NUCLEOTIDE SEQUENCE [LARGE SCALE GENOMIC DNA]</scope>
    <source>
        <strain evidence="1 2">JXNU-1</strain>
    </source>
</reference>
<keyword evidence="2" id="KW-1185">Reference proteome</keyword>
<proteinExistence type="predicted"/>
<dbReference type="AlphaFoldDB" id="A0A0D0X616"/>
<dbReference type="GeneID" id="301305642"/>
<name>A0A0D0X616_9ACTN</name>
<organism evidence="1 2">
    <name type="scientific">Micromonospora haikouensis</name>
    <dbReference type="NCBI Taxonomy" id="686309"/>
    <lineage>
        <taxon>Bacteria</taxon>
        <taxon>Bacillati</taxon>
        <taxon>Actinomycetota</taxon>
        <taxon>Actinomycetes</taxon>
        <taxon>Micromonosporales</taxon>
        <taxon>Micromonosporaceae</taxon>
        <taxon>Micromonospora</taxon>
    </lineage>
</organism>
<evidence type="ECO:0000313" key="1">
    <source>
        <dbReference type="EMBL" id="KIR66566.1"/>
    </source>
</evidence>